<reference evidence="1" key="1">
    <citation type="submission" date="2021-01" db="EMBL/GenBank/DDBJ databases">
        <title>Whole genome shotgun sequence of Dactylosporangium siamense NBRC 106093.</title>
        <authorList>
            <person name="Komaki H."/>
            <person name="Tamura T."/>
        </authorList>
    </citation>
    <scope>NUCLEOTIDE SEQUENCE</scope>
    <source>
        <strain evidence="1">NBRC 106093</strain>
    </source>
</reference>
<sequence length="304" mass="32926">MYTTEPLPTADADGMVRWLTSPAMTALLDAFGFPPLPGAPLTESLALADSYSDRWDYRQGRERIATTGETFPADLDALIRTTTTALGLADRRKPQDTSYDHLLVLGGGVRTMMARSTFAADIVRSGVHTSTVAGLGSLRVLDHQGGAARKLGLRSCPTEGDAVHETLRATFRPAGPVEPRSGPDWWVRSYLDATPQMHVLAVPSTRPGIRANTADGYTGWADLVTQPAAGARLLLVTTDLFVPFQHLDAVRTLGLRFGCTIDTIGFATAANPYVAPSRTFELLQELRAAIRALRRLHDALLHPR</sequence>
<comment type="caution">
    <text evidence="1">The sequence shown here is derived from an EMBL/GenBank/DDBJ whole genome shotgun (WGS) entry which is preliminary data.</text>
</comment>
<keyword evidence="2" id="KW-1185">Reference proteome</keyword>
<proteinExistence type="predicted"/>
<dbReference type="Proteomes" id="UP000660611">
    <property type="component" value="Unassembled WGS sequence"/>
</dbReference>
<dbReference type="EMBL" id="BONQ01000126">
    <property type="protein sequence ID" value="GIG50021.1"/>
    <property type="molecule type" value="Genomic_DNA"/>
</dbReference>
<protein>
    <submittedName>
        <fullName evidence="1">Uncharacterized protein</fullName>
    </submittedName>
</protein>
<accession>A0A919UFC8</accession>
<dbReference type="AlphaFoldDB" id="A0A919UFC8"/>
<gene>
    <name evidence="1" type="ORF">Dsi01nite_080620</name>
</gene>
<name>A0A919UFC8_9ACTN</name>
<evidence type="ECO:0000313" key="2">
    <source>
        <dbReference type="Proteomes" id="UP000660611"/>
    </source>
</evidence>
<evidence type="ECO:0000313" key="1">
    <source>
        <dbReference type="EMBL" id="GIG50021.1"/>
    </source>
</evidence>
<organism evidence="1 2">
    <name type="scientific">Dactylosporangium siamense</name>
    <dbReference type="NCBI Taxonomy" id="685454"/>
    <lineage>
        <taxon>Bacteria</taxon>
        <taxon>Bacillati</taxon>
        <taxon>Actinomycetota</taxon>
        <taxon>Actinomycetes</taxon>
        <taxon>Micromonosporales</taxon>
        <taxon>Micromonosporaceae</taxon>
        <taxon>Dactylosporangium</taxon>
    </lineage>
</organism>